<keyword evidence="4" id="KW-1185">Reference proteome</keyword>
<dbReference type="InParanoid" id="A0A024GKW1"/>
<feature type="chain" id="PRO_5001529682" description="USP domain-containing protein" evidence="2">
    <location>
        <begin position="25"/>
        <end position="628"/>
    </location>
</feature>
<protein>
    <recommendedName>
        <fullName evidence="5">USP domain-containing protein</fullName>
    </recommendedName>
</protein>
<sequence length="628" mass="71319">MHYPRSMWAILLWLSSYLFHHVSPVLQQGGMKLTYTQEENLEECIHCLLYEVGATRLTPTHFSPATDTNWRVLEYKFIGSQFFYTFASTYCRGVTSCIYVETYNIHNIDESRVNLSPTLENVRDQPHERVCLMKSKGSMDVLCASCLEEASRTQYFGQLHLLSYSSQHDIALLVMFSERTEAVIVKSCMTHCGTSVKSLKSPHCGHLLTTLLQESDEQPESYWSDEGVQAINGIRRDGPKYSIRKEILQNHYCLTQKIVRSDFHTCKFCLAKRFDGLIVAVKTVRSRETNELLHAIHVFGTVNEGDDNVKQIVVCETCGKVHIENIGHLACQIGFHDIFVKPQGVRQITAKKQDTPELASPAVASECIWASKSEYGSTCQSCLKRYSPKVMKLSEHATLATITSYTLKSSAAQCVDDSDCDQVVFVPFPICNYEILLQEEPAANDAHRRNILSGSISPDTQFQKTQLWELLHKNLDSEITYTQDTRIPKRTRVDSGGFDLNIPASTMELEQVAVVHWSSKEPWKCLECLAMKESVIMISIERSYAWVIDHYENLYRKGWKCPNCQLLQKLFSFSLDVRSMRSLSPIEIRNLYSLGTKSKRGTSGSLPVPDPEAYDTSVFLDGKQPNSR</sequence>
<name>A0A024GKW1_9STRA</name>
<gene>
    <name evidence="3" type="ORF">BN9_081580</name>
</gene>
<accession>A0A024GKW1</accession>
<dbReference type="AlphaFoldDB" id="A0A024GKW1"/>
<evidence type="ECO:0000256" key="2">
    <source>
        <dbReference type="SAM" id="SignalP"/>
    </source>
</evidence>
<evidence type="ECO:0000256" key="1">
    <source>
        <dbReference type="SAM" id="MobiDB-lite"/>
    </source>
</evidence>
<feature type="signal peptide" evidence="2">
    <location>
        <begin position="1"/>
        <end position="24"/>
    </location>
</feature>
<dbReference type="Proteomes" id="UP000053237">
    <property type="component" value="Unassembled WGS sequence"/>
</dbReference>
<comment type="caution">
    <text evidence="3">The sequence shown here is derived from an EMBL/GenBank/DDBJ whole genome shotgun (WGS) entry which is preliminary data.</text>
</comment>
<evidence type="ECO:0000313" key="4">
    <source>
        <dbReference type="Proteomes" id="UP000053237"/>
    </source>
</evidence>
<evidence type="ECO:0000313" key="3">
    <source>
        <dbReference type="EMBL" id="CCI47180.1"/>
    </source>
</evidence>
<keyword evidence="2" id="KW-0732">Signal</keyword>
<reference evidence="3 4" key="1">
    <citation type="submission" date="2012-05" db="EMBL/GenBank/DDBJ databases">
        <title>Recombination and specialization in a pathogen metapopulation.</title>
        <authorList>
            <person name="Gardiner A."/>
            <person name="Kemen E."/>
            <person name="Schultz-Larsen T."/>
            <person name="MacLean D."/>
            <person name="Van Oosterhout C."/>
            <person name="Jones J.D.G."/>
        </authorList>
    </citation>
    <scope>NUCLEOTIDE SEQUENCE [LARGE SCALE GENOMIC DNA]</scope>
    <source>
        <strain evidence="3 4">Ac Nc2</strain>
    </source>
</reference>
<organism evidence="3 4">
    <name type="scientific">Albugo candida</name>
    <dbReference type="NCBI Taxonomy" id="65357"/>
    <lineage>
        <taxon>Eukaryota</taxon>
        <taxon>Sar</taxon>
        <taxon>Stramenopiles</taxon>
        <taxon>Oomycota</taxon>
        <taxon>Peronosporomycetes</taxon>
        <taxon>Albuginales</taxon>
        <taxon>Albuginaceae</taxon>
        <taxon>Albugo</taxon>
    </lineage>
</organism>
<dbReference type="EMBL" id="CAIX01000155">
    <property type="protein sequence ID" value="CCI47180.1"/>
    <property type="molecule type" value="Genomic_DNA"/>
</dbReference>
<feature type="region of interest" description="Disordered" evidence="1">
    <location>
        <begin position="599"/>
        <end position="628"/>
    </location>
</feature>
<proteinExistence type="predicted"/>
<evidence type="ECO:0008006" key="5">
    <source>
        <dbReference type="Google" id="ProtNLM"/>
    </source>
</evidence>